<dbReference type="EMBL" id="CACSLK010027837">
    <property type="protein sequence ID" value="CAA0832950.1"/>
    <property type="molecule type" value="Genomic_DNA"/>
</dbReference>
<dbReference type="InterPro" id="IPR006458">
    <property type="entry name" value="Ovate_C"/>
</dbReference>
<organism evidence="9 10">
    <name type="scientific">Striga hermonthica</name>
    <name type="common">Purple witchweed</name>
    <name type="synonym">Buchnera hermonthica</name>
    <dbReference type="NCBI Taxonomy" id="68872"/>
    <lineage>
        <taxon>Eukaryota</taxon>
        <taxon>Viridiplantae</taxon>
        <taxon>Streptophyta</taxon>
        <taxon>Embryophyta</taxon>
        <taxon>Tracheophyta</taxon>
        <taxon>Spermatophyta</taxon>
        <taxon>Magnoliopsida</taxon>
        <taxon>eudicotyledons</taxon>
        <taxon>Gunneridae</taxon>
        <taxon>Pentapetalae</taxon>
        <taxon>asterids</taxon>
        <taxon>lamiids</taxon>
        <taxon>Lamiales</taxon>
        <taxon>Orobanchaceae</taxon>
        <taxon>Buchnereae</taxon>
        <taxon>Striga</taxon>
    </lineage>
</organism>
<evidence type="ECO:0000259" key="8">
    <source>
        <dbReference type="PROSITE" id="PS51754"/>
    </source>
</evidence>
<reference evidence="9" key="1">
    <citation type="submission" date="2019-12" db="EMBL/GenBank/DDBJ databases">
        <authorList>
            <person name="Scholes J."/>
        </authorList>
    </citation>
    <scope>NUCLEOTIDE SEQUENCE</scope>
</reference>
<sequence length="187" mass="20554">MSSLMWKSFNLCFFKFKCFPSIAFSPPPPAIDELDQDHRFSDADVNNPSIFKNFNSLYDANSCCASDHLSKSLTFSTTTTTAAGAATDDFLSSSDDDDSADDPLPDFTSAFASNRFFLSSPGRSNSIFDHPPPPPEEEGSGAVVGGGVPVYTYSPDPYADFRRSMVEMIEARNKADWENSSTHEPYH</sequence>
<dbReference type="Pfam" id="PF04844">
    <property type="entry name" value="Ovate"/>
    <property type="match status" value="1"/>
</dbReference>
<keyword evidence="3 6" id="KW-0805">Transcription regulation</keyword>
<keyword evidence="10" id="KW-1185">Reference proteome</keyword>
<evidence type="ECO:0000256" key="3">
    <source>
        <dbReference type="ARBA" id="ARBA00023015"/>
    </source>
</evidence>
<evidence type="ECO:0000256" key="4">
    <source>
        <dbReference type="ARBA" id="ARBA00023163"/>
    </source>
</evidence>
<evidence type="ECO:0000313" key="10">
    <source>
        <dbReference type="Proteomes" id="UP001153555"/>
    </source>
</evidence>
<evidence type="ECO:0000256" key="7">
    <source>
        <dbReference type="SAM" id="MobiDB-lite"/>
    </source>
</evidence>
<dbReference type="PROSITE" id="PS51754">
    <property type="entry name" value="OVATE"/>
    <property type="match status" value="1"/>
</dbReference>
<evidence type="ECO:0000256" key="1">
    <source>
        <dbReference type="ARBA" id="ARBA00004123"/>
    </source>
</evidence>
<comment type="caution">
    <text evidence="9">The sequence shown here is derived from an EMBL/GenBank/DDBJ whole genome shotgun (WGS) entry which is preliminary data.</text>
</comment>
<evidence type="ECO:0000256" key="5">
    <source>
        <dbReference type="ARBA" id="ARBA00023242"/>
    </source>
</evidence>
<evidence type="ECO:0000313" key="9">
    <source>
        <dbReference type="EMBL" id="CAA0832950.1"/>
    </source>
</evidence>
<keyword evidence="4 6" id="KW-0804">Transcription</keyword>
<dbReference type="GO" id="GO:0005634">
    <property type="term" value="C:nucleus"/>
    <property type="evidence" value="ECO:0007669"/>
    <property type="project" value="UniProtKB-SubCell"/>
</dbReference>
<dbReference type="Proteomes" id="UP001153555">
    <property type="component" value="Unassembled WGS sequence"/>
</dbReference>
<proteinExistence type="predicted"/>
<evidence type="ECO:0000256" key="6">
    <source>
        <dbReference type="RuleBase" id="RU367028"/>
    </source>
</evidence>
<keyword evidence="2 6" id="KW-0678">Repressor</keyword>
<accession>A0A9N7NPJ8</accession>
<dbReference type="AlphaFoldDB" id="A0A9N7NPJ8"/>
<comment type="subcellular location">
    <subcellularLocation>
        <location evidence="1 6">Nucleus</location>
    </subcellularLocation>
</comment>
<dbReference type="GO" id="GO:0045892">
    <property type="term" value="P:negative regulation of DNA-templated transcription"/>
    <property type="evidence" value="ECO:0007669"/>
    <property type="project" value="UniProtKB-UniRule"/>
</dbReference>
<keyword evidence="5 6" id="KW-0539">Nucleus</keyword>
<comment type="function">
    <text evidence="6">Transcriptional repressor that regulates multiple aspects of plant growth and development.</text>
</comment>
<feature type="domain" description="OVATE" evidence="8">
    <location>
        <begin position="150"/>
        <end position="187"/>
    </location>
</feature>
<dbReference type="InterPro" id="IPR038933">
    <property type="entry name" value="Ovate"/>
</dbReference>
<dbReference type="OrthoDB" id="690912at2759"/>
<protein>
    <recommendedName>
        <fullName evidence="6">Transcription repressor</fullName>
    </recommendedName>
    <alternativeName>
        <fullName evidence="6">Ovate family protein</fullName>
    </alternativeName>
</protein>
<dbReference type="PANTHER" id="PTHR33057">
    <property type="entry name" value="TRANSCRIPTION REPRESSOR OFP7-RELATED"/>
    <property type="match status" value="1"/>
</dbReference>
<evidence type="ECO:0000256" key="2">
    <source>
        <dbReference type="ARBA" id="ARBA00022491"/>
    </source>
</evidence>
<gene>
    <name evidence="9" type="ORF">SHERM_28224</name>
</gene>
<dbReference type="PANTHER" id="PTHR33057:SF175">
    <property type="entry name" value="TRANSCRIPTION REPRESSOR OFP12"/>
    <property type="match status" value="1"/>
</dbReference>
<feature type="region of interest" description="Disordered" evidence="7">
    <location>
        <begin position="122"/>
        <end position="147"/>
    </location>
</feature>
<name>A0A9N7NPJ8_STRHE</name>